<gene>
    <name evidence="1" type="ORF">B296_00031875</name>
</gene>
<comment type="caution">
    <text evidence="1">The sequence shown here is derived from an EMBL/GenBank/DDBJ whole genome shotgun (WGS) entry which is preliminary data.</text>
</comment>
<evidence type="ECO:0000313" key="1">
    <source>
        <dbReference type="EMBL" id="RRT71281.1"/>
    </source>
</evidence>
<dbReference type="Proteomes" id="UP000287651">
    <property type="component" value="Unassembled WGS sequence"/>
</dbReference>
<name>A0A427A505_ENSVE</name>
<dbReference type="EMBL" id="AMZH03003753">
    <property type="protein sequence ID" value="RRT71281.1"/>
    <property type="molecule type" value="Genomic_DNA"/>
</dbReference>
<dbReference type="AlphaFoldDB" id="A0A427A505"/>
<proteinExistence type="predicted"/>
<evidence type="ECO:0000313" key="2">
    <source>
        <dbReference type="Proteomes" id="UP000287651"/>
    </source>
</evidence>
<sequence length="113" mass="12845">MLSVVCCFRSAVVWFSQVLMRPNDDCTASDTVRSSIVHSFVICRVCVSEGRAEEISQLAPSFHIDLPWATIENITPEALEAGLRENLDMLKERRAKAHLKNLHFQRAIARLYN</sequence>
<accession>A0A427A505</accession>
<protein>
    <submittedName>
        <fullName evidence="1">Uncharacterized protein</fullName>
    </submittedName>
</protein>
<reference evidence="1 2" key="1">
    <citation type="journal article" date="2014" name="Agronomy (Basel)">
        <title>A Draft Genome Sequence for Ensete ventricosum, the Drought-Tolerant Tree Against Hunger.</title>
        <authorList>
            <person name="Harrison J."/>
            <person name="Moore K.A."/>
            <person name="Paszkiewicz K."/>
            <person name="Jones T."/>
            <person name="Grant M."/>
            <person name="Ambacheew D."/>
            <person name="Muzemil S."/>
            <person name="Studholme D.J."/>
        </authorList>
    </citation>
    <scope>NUCLEOTIDE SEQUENCE [LARGE SCALE GENOMIC DNA]</scope>
</reference>
<organism evidence="1 2">
    <name type="scientific">Ensete ventricosum</name>
    <name type="common">Abyssinian banana</name>
    <name type="synonym">Musa ensete</name>
    <dbReference type="NCBI Taxonomy" id="4639"/>
    <lineage>
        <taxon>Eukaryota</taxon>
        <taxon>Viridiplantae</taxon>
        <taxon>Streptophyta</taxon>
        <taxon>Embryophyta</taxon>
        <taxon>Tracheophyta</taxon>
        <taxon>Spermatophyta</taxon>
        <taxon>Magnoliopsida</taxon>
        <taxon>Liliopsida</taxon>
        <taxon>Zingiberales</taxon>
        <taxon>Musaceae</taxon>
        <taxon>Ensete</taxon>
    </lineage>
</organism>